<dbReference type="GO" id="GO:0003735">
    <property type="term" value="F:structural constituent of ribosome"/>
    <property type="evidence" value="ECO:0007669"/>
    <property type="project" value="InterPro"/>
</dbReference>
<keyword evidence="4" id="KW-0694">RNA-binding</keyword>
<gene>
    <name evidence="4" type="primary">rplW</name>
    <name evidence="6" type="ORF">UX10_C0012G0023</name>
</gene>
<sequence length="159" mass="18113">MSIFNWKKKKDEERKQQVMEPKKAPSSVSVASEIVEKRPLKSKKAEIDSVATQAVEQAPEVPRATGDAHRVLLRPLITEKNTLHQTQNQYVFEVAIRANKVEVQKAVESAFKVKVKKVRIVRMRGKIKQFGRVKGVRKFWKKAIVSVEKGDHITLLSSV</sequence>
<dbReference type="EMBL" id="LCKX01000012">
    <property type="protein sequence ID" value="KKU07341.1"/>
    <property type="molecule type" value="Genomic_DNA"/>
</dbReference>
<accession>A0A0G1MG87</accession>
<dbReference type="HAMAP" id="MF_01369_B">
    <property type="entry name" value="Ribosomal_uL23_B"/>
    <property type="match status" value="1"/>
</dbReference>
<evidence type="ECO:0000313" key="6">
    <source>
        <dbReference type="EMBL" id="KKU07341.1"/>
    </source>
</evidence>
<comment type="caution">
    <text evidence="6">The sequence shown here is derived from an EMBL/GenBank/DDBJ whole genome shotgun (WGS) entry which is preliminary data.</text>
</comment>
<evidence type="ECO:0000256" key="5">
    <source>
        <dbReference type="SAM" id="MobiDB-lite"/>
    </source>
</evidence>
<dbReference type="GO" id="GO:0006412">
    <property type="term" value="P:translation"/>
    <property type="evidence" value="ECO:0007669"/>
    <property type="project" value="UniProtKB-UniRule"/>
</dbReference>
<dbReference type="InterPro" id="IPR012678">
    <property type="entry name" value="Ribosomal_uL23/eL15/eS24_sf"/>
</dbReference>
<evidence type="ECO:0000256" key="1">
    <source>
        <dbReference type="ARBA" id="ARBA00006700"/>
    </source>
</evidence>
<proteinExistence type="inferred from homology"/>
<evidence type="ECO:0000313" key="7">
    <source>
        <dbReference type="Proteomes" id="UP000033999"/>
    </source>
</evidence>
<dbReference type="PANTHER" id="PTHR11620">
    <property type="entry name" value="60S RIBOSOMAL PROTEIN L23A"/>
    <property type="match status" value="1"/>
</dbReference>
<keyword evidence="4" id="KW-0699">rRNA-binding</keyword>
<keyword evidence="3 4" id="KW-0687">Ribonucleoprotein</keyword>
<comment type="subunit">
    <text evidence="4">Part of the 50S ribosomal subunit. Contacts protein L29, and trigger factor when it is bound to the ribosome.</text>
</comment>
<protein>
    <recommendedName>
        <fullName evidence="4">Large ribosomal subunit protein uL23</fullName>
    </recommendedName>
</protein>
<dbReference type="GO" id="GO:1990904">
    <property type="term" value="C:ribonucleoprotein complex"/>
    <property type="evidence" value="ECO:0007669"/>
    <property type="project" value="UniProtKB-KW"/>
</dbReference>
<feature type="region of interest" description="Disordered" evidence="5">
    <location>
        <begin position="1"/>
        <end position="31"/>
    </location>
</feature>
<dbReference type="NCBIfam" id="NF004363">
    <property type="entry name" value="PRK05738.2-4"/>
    <property type="match status" value="1"/>
</dbReference>
<dbReference type="Proteomes" id="UP000033999">
    <property type="component" value="Unassembled WGS sequence"/>
</dbReference>
<comment type="function">
    <text evidence="4">One of the early assembly proteins it binds 23S rRNA. One of the proteins that surrounds the polypeptide exit tunnel on the outside of the ribosome. Forms the main docking site for trigger factor binding to the ribosome.</text>
</comment>
<comment type="similarity">
    <text evidence="1 4">Belongs to the universal ribosomal protein uL23 family.</text>
</comment>
<keyword evidence="2 4" id="KW-0689">Ribosomal protein</keyword>
<evidence type="ECO:0000256" key="2">
    <source>
        <dbReference type="ARBA" id="ARBA00022980"/>
    </source>
</evidence>
<name>A0A0G1MG87_9BACT</name>
<feature type="compositionally biased region" description="Basic and acidic residues" evidence="5">
    <location>
        <begin position="9"/>
        <end position="23"/>
    </location>
</feature>
<dbReference type="InterPro" id="IPR012677">
    <property type="entry name" value="Nucleotide-bd_a/b_plait_sf"/>
</dbReference>
<reference evidence="6 7" key="1">
    <citation type="journal article" date="2015" name="Nature">
        <title>rRNA introns, odd ribosomes, and small enigmatic genomes across a large radiation of phyla.</title>
        <authorList>
            <person name="Brown C.T."/>
            <person name="Hug L.A."/>
            <person name="Thomas B.C."/>
            <person name="Sharon I."/>
            <person name="Castelle C.J."/>
            <person name="Singh A."/>
            <person name="Wilkins M.J."/>
            <person name="Williams K.H."/>
            <person name="Banfield J.F."/>
        </authorList>
    </citation>
    <scope>NUCLEOTIDE SEQUENCE [LARGE SCALE GENOMIC DNA]</scope>
</reference>
<dbReference type="GO" id="GO:0019843">
    <property type="term" value="F:rRNA binding"/>
    <property type="evidence" value="ECO:0007669"/>
    <property type="project" value="UniProtKB-UniRule"/>
</dbReference>
<dbReference type="AlphaFoldDB" id="A0A0G1MG87"/>
<evidence type="ECO:0000256" key="4">
    <source>
        <dbReference type="HAMAP-Rule" id="MF_01369"/>
    </source>
</evidence>
<dbReference type="Pfam" id="PF00276">
    <property type="entry name" value="Ribosomal_L23"/>
    <property type="match status" value="1"/>
</dbReference>
<dbReference type="SUPFAM" id="SSF54189">
    <property type="entry name" value="Ribosomal proteins S24e, L23 and L15e"/>
    <property type="match status" value="1"/>
</dbReference>
<dbReference type="Gene3D" id="3.30.70.330">
    <property type="match status" value="1"/>
</dbReference>
<evidence type="ECO:0000256" key="3">
    <source>
        <dbReference type="ARBA" id="ARBA00023274"/>
    </source>
</evidence>
<dbReference type="InterPro" id="IPR013025">
    <property type="entry name" value="Ribosomal_uL23-like"/>
</dbReference>
<dbReference type="GO" id="GO:0005840">
    <property type="term" value="C:ribosome"/>
    <property type="evidence" value="ECO:0007669"/>
    <property type="project" value="UniProtKB-KW"/>
</dbReference>
<organism evidence="6 7">
    <name type="scientific">Candidatus Magasanikbacteria bacterium GW2011_GWA2_45_39</name>
    <dbReference type="NCBI Taxonomy" id="1619041"/>
    <lineage>
        <taxon>Bacteria</taxon>
        <taxon>Candidatus Magasanikiibacteriota</taxon>
    </lineage>
</organism>